<evidence type="ECO:0000313" key="7">
    <source>
        <dbReference type="EMBL" id="GFY88566.1"/>
    </source>
</evidence>
<dbReference type="PANTHER" id="PTHR31621">
    <property type="entry name" value="PROTEIN DMP3"/>
    <property type="match status" value="1"/>
</dbReference>
<keyword evidence="4 6" id="KW-1133">Transmembrane helix</keyword>
<dbReference type="GO" id="GO:0016020">
    <property type="term" value="C:membrane"/>
    <property type="evidence" value="ECO:0007669"/>
    <property type="project" value="UniProtKB-SubCell"/>
</dbReference>
<dbReference type="OrthoDB" id="1277335at2759"/>
<evidence type="ECO:0000256" key="6">
    <source>
        <dbReference type="SAM" id="Phobius"/>
    </source>
</evidence>
<protein>
    <submittedName>
        <fullName evidence="7">Transmembrane protein, putative</fullName>
    </submittedName>
</protein>
<dbReference type="InterPro" id="IPR007770">
    <property type="entry name" value="DMP"/>
</dbReference>
<evidence type="ECO:0000313" key="8">
    <source>
        <dbReference type="Proteomes" id="UP000585474"/>
    </source>
</evidence>
<evidence type="ECO:0000256" key="2">
    <source>
        <dbReference type="ARBA" id="ARBA00008707"/>
    </source>
</evidence>
<comment type="subcellular location">
    <subcellularLocation>
        <location evidence="1">Membrane</location>
        <topology evidence="1">Multi-pass membrane protein</topology>
    </subcellularLocation>
</comment>
<dbReference type="AlphaFoldDB" id="A0A7J0EQV0"/>
<comment type="similarity">
    <text evidence="2">Belongs to the plant DMP1 protein family.</text>
</comment>
<sequence>MGWSGDDAPKIPKSQLLVPASLAQRGLSQTLTSTANLANLLPTGTLLAFQLLTPTFTNNGSFKSSDGRVYYGFATPKGMWLFDYHATAAAGPVPDFSEYRLSFIDGVHAVLSVFVFAAVALRDKNVLSCFYSMPAHETRGFGHSSHGDWASGNFELMQDDVESFLFEIMASEASQSISLKILVEKEKNRVIFAEANKDFVDVIFSFLTMPIGTIVSLTREHLLKRESGCLNNLYESVEKLDEEHLASDHKEMILHPRSATEGYIRNLKLNLIENSKWYLCWDRYCTFLSYYYQIDSCRCGKALDLFVCTSEVILPDEGMFVTPTARYIVTDDLRVFPMSTGTGLSLLKDFGVMDGSKIEERSLNMGKEEILKLLKYSLTSMTPLSDTIMEPFIGKTSNTHCGKHGPSTRQFPRVEDIIDNPRINLKLVVNKSDNKALYYAEVGEDFIGVLCCFLAFPIGYVFKEFSSLSFKGCLGNLYRSIQNSDLEKFFKSEKMKSALLNPKLAPGLAGGCKLFGIEEAAKPSCSTSRNGSIYSIQSTGEYKIGDGLVKGPSMFMVTDNLSITPLSMISGLSLINSLKVPVSDVQELKVTMGEKERDQWQPPSLPQLLPAMMLLKPEIPTTCANIALAQRALSQTLTSTANLANLLPTGTLLAFQLLTPTFTNNGSCDSATRPMTLILLALLAASCFLASFIDSFKSSDGRVYYGFATPKGMWLFDYHAAAAAGPIPDFSKYRLSFIDGVHAVLSVFVFAAVALRDKNVLSCFYPMPAHETQEVLDIVPMGIGLICSLLFVVFPTTRHGIGYPVTP</sequence>
<organism evidence="7 8">
    <name type="scientific">Actinidia rufa</name>
    <dbReference type="NCBI Taxonomy" id="165716"/>
    <lineage>
        <taxon>Eukaryota</taxon>
        <taxon>Viridiplantae</taxon>
        <taxon>Streptophyta</taxon>
        <taxon>Embryophyta</taxon>
        <taxon>Tracheophyta</taxon>
        <taxon>Spermatophyta</taxon>
        <taxon>Magnoliopsida</taxon>
        <taxon>eudicotyledons</taxon>
        <taxon>Gunneridae</taxon>
        <taxon>Pentapetalae</taxon>
        <taxon>asterids</taxon>
        <taxon>Ericales</taxon>
        <taxon>Actinidiaceae</taxon>
        <taxon>Actinidia</taxon>
    </lineage>
</organism>
<dbReference type="Pfam" id="PF05078">
    <property type="entry name" value="DUF679"/>
    <property type="match status" value="3"/>
</dbReference>
<feature type="transmembrane region" description="Helical" evidence="6">
    <location>
        <begin position="737"/>
        <end position="755"/>
    </location>
</feature>
<comment type="caution">
    <text evidence="7">The sequence shown here is derived from an EMBL/GenBank/DDBJ whole genome shotgun (WGS) entry which is preliminary data.</text>
</comment>
<dbReference type="Pfam" id="PF05056">
    <property type="entry name" value="DUF674"/>
    <property type="match status" value="1"/>
</dbReference>
<dbReference type="GO" id="GO:0005737">
    <property type="term" value="C:cytoplasm"/>
    <property type="evidence" value="ECO:0007669"/>
    <property type="project" value="UniProtKB-ARBA"/>
</dbReference>
<dbReference type="PANTHER" id="PTHR31621:SF1">
    <property type="entry name" value="PROTEIN DMP5"/>
    <property type="match status" value="1"/>
</dbReference>
<keyword evidence="3 6" id="KW-0812">Transmembrane</keyword>
<evidence type="ECO:0000256" key="4">
    <source>
        <dbReference type="ARBA" id="ARBA00022989"/>
    </source>
</evidence>
<evidence type="ECO:0000256" key="3">
    <source>
        <dbReference type="ARBA" id="ARBA00022692"/>
    </source>
</evidence>
<proteinExistence type="inferred from homology"/>
<evidence type="ECO:0000256" key="1">
    <source>
        <dbReference type="ARBA" id="ARBA00004141"/>
    </source>
</evidence>
<dbReference type="GO" id="GO:0010256">
    <property type="term" value="P:endomembrane system organization"/>
    <property type="evidence" value="ECO:0007669"/>
    <property type="project" value="TreeGrafter"/>
</dbReference>
<accession>A0A7J0EQV0</accession>
<gene>
    <name evidence="7" type="ORF">Acr_06g0005060</name>
</gene>
<dbReference type="Proteomes" id="UP000585474">
    <property type="component" value="Unassembled WGS sequence"/>
</dbReference>
<dbReference type="InterPro" id="IPR007750">
    <property type="entry name" value="DUF674"/>
</dbReference>
<dbReference type="EMBL" id="BJWL01000006">
    <property type="protein sequence ID" value="GFY88566.1"/>
    <property type="molecule type" value="Genomic_DNA"/>
</dbReference>
<name>A0A7J0EQV0_9ERIC</name>
<keyword evidence="8" id="KW-1185">Reference proteome</keyword>
<keyword evidence="5 6" id="KW-0472">Membrane</keyword>
<evidence type="ECO:0000256" key="5">
    <source>
        <dbReference type="ARBA" id="ARBA00023136"/>
    </source>
</evidence>
<feature type="transmembrane region" description="Helical" evidence="6">
    <location>
        <begin position="675"/>
        <end position="693"/>
    </location>
</feature>
<feature type="transmembrane region" description="Helical" evidence="6">
    <location>
        <begin position="775"/>
        <end position="794"/>
    </location>
</feature>
<reference evidence="7 8" key="1">
    <citation type="submission" date="2019-07" db="EMBL/GenBank/DDBJ databases">
        <title>De Novo Assembly of kiwifruit Actinidia rufa.</title>
        <authorList>
            <person name="Sugita-Konishi S."/>
            <person name="Sato K."/>
            <person name="Mori E."/>
            <person name="Abe Y."/>
            <person name="Kisaki G."/>
            <person name="Hamano K."/>
            <person name="Suezawa K."/>
            <person name="Otani M."/>
            <person name="Fukuda T."/>
            <person name="Manabe T."/>
            <person name="Gomi K."/>
            <person name="Tabuchi M."/>
            <person name="Akimitsu K."/>
            <person name="Kataoka I."/>
        </authorList>
    </citation>
    <scope>NUCLEOTIDE SEQUENCE [LARGE SCALE GENOMIC DNA]</scope>
    <source>
        <strain evidence="8">cv. Fuchu</strain>
    </source>
</reference>